<gene>
    <name evidence="1" type="ORF">SAMN05216167_11735</name>
</gene>
<evidence type="ECO:0008006" key="3">
    <source>
        <dbReference type="Google" id="ProtNLM"/>
    </source>
</evidence>
<evidence type="ECO:0000313" key="1">
    <source>
        <dbReference type="EMBL" id="SFE65799.1"/>
    </source>
</evidence>
<name>A0A1I2CBT3_9BACT</name>
<organism evidence="1 2">
    <name type="scientific">Spirosoma endophyticum</name>
    <dbReference type="NCBI Taxonomy" id="662367"/>
    <lineage>
        <taxon>Bacteria</taxon>
        <taxon>Pseudomonadati</taxon>
        <taxon>Bacteroidota</taxon>
        <taxon>Cytophagia</taxon>
        <taxon>Cytophagales</taxon>
        <taxon>Cytophagaceae</taxon>
        <taxon>Spirosoma</taxon>
    </lineage>
</organism>
<keyword evidence="2" id="KW-1185">Reference proteome</keyword>
<dbReference type="EMBL" id="FOLQ01000017">
    <property type="protein sequence ID" value="SFE65799.1"/>
    <property type="molecule type" value="Genomic_DNA"/>
</dbReference>
<dbReference type="STRING" id="662367.SAMN05216167_11735"/>
<dbReference type="RefSeq" id="WP_177236697.1">
    <property type="nucleotide sequence ID" value="NZ_FOLQ01000017.1"/>
</dbReference>
<dbReference type="Proteomes" id="UP000198598">
    <property type="component" value="Unassembled WGS sequence"/>
</dbReference>
<dbReference type="PROSITE" id="PS51257">
    <property type="entry name" value="PROKAR_LIPOPROTEIN"/>
    <property type="match status" value="1"/>
</dbReference>
<proteinExistence type="predicted"/>
<accession>A0A1I2CBT3</accession>
<reference evidence="1 2" key="1">
    <citation type="submission" date="2016-10" db="EMBL/GenBank/DDBJ databases">
        <authorList>
            <person name="de Groot N.N."/>
        </authorList>
    </citation>
    <scope>NUCLEOTIDE SEQUENCE [LARGE SCALE GENOMIC DNA]</scope>
    <source>
        <strain evidence="1 2">DSM 26130</strain>
    </source>
</reference>
<sequence>MKLSKALLQTIAVAVAVTTLSSCDKGKVIDPKKDDTKQQIPYDCPGCGLG</sequence>
<dbReference type="AlphaFoldDB" id="A0A1I2CBT3"/>
<evidence type="ECO:0000313" key="2">
    <source>
        <dbReference type="Proteomes" id="UP000198598"/>
    </source>
</evidence>
<protein>
    <recommendedName>
        <fullName evidence="3">Lipoprotein</fullName>
    </recommendedName>
</protein>